<dbReference type="PANTHER" id="PTHR31859">
    <property type="entry name" value="TETRATRICOPEPTIDE REPEAT PROTEIN 39 FAMILY MEMBER"/>
    <property type="match status" value="1"/>
</dbReference>
<dbReference type="InterPro" id="IPR019412">
    <property type="entry name" value="IML2/TPR_39"/>
</dbReference>
<proteinExistence type="predicted"/>
<keyword evidence="2" id="KW-1185">Reference proteome</keyword>
<dbReference type="GO" id="GO:0005634">
    <property type="term" value="C:nucleus"/>
    <property type="evidence" value="ECO:0007669"/>
    <property type="project" value="TreeGrafter"/>
</dbReference>
<protein>
    <recommendedName>
        <fullName evidence="3">Tetratricopeptide repeat protein 39B-like</fullName>
    </recommendedName>
</protein>
<dbReference type="OrthoDB" id="2154985at2759"/>
<name>A0A8H7UVH1_9FUNG</name>
<evidence type="ECO:0000313" key="2">
    <source>
        <dbReference type="Proteomes" id="UP000650833"/>
    </source>
</evidence>
<dbReference type="AlphaFoldDB" id="A0A8H7UVH1"/>
<sequence>MFRHISKITSSTFKYTTSLFSQYNHDSITSETTELWLQDIQIGLDAMLDDQIMEAEDIFLLNKLSPFHAFGYALLIYTKAMLSMEKSKIEEAVDCVSNLEIHIKKIIHKKKRKTSAKDNSKLMPTSCSVPLDIHSERFKTIVYDEEYLELQFELLYANCILMLATLQFLRDNWIDHIKAAYDLRKAYKIYERIFEILTGTTILDYELSLLPKSSTKHVKTARRTASCDNERILQQTTSVYHQTVEHGAYFGIGLFNMIFSLLPSKVGKILNNTGFHSSRSTAINLLSISYKGESMYSSLSALVLLTFYTNITMYIQPTINYFFLFKDAKLILRKMKLKYSNGRIWQLIHGKFKRLEGNLGDAVVLFTKAKEPIHIDDNKEALLDAQNYFRNSSINEFTQFRSFAIYETGWTHIYTGNYFQALEAFFCLESICNWSRLFYHYIATCCMIAEGMYEKAALESRQMINMFEQKKKLGHRISSNEQYAESKVKSWIEMSNLRSLTLKETLQSVTNPIWELVYLWNGTSYWKYDVVLDIKRQNKVDPMLYLILGVLYRDLDCNIELAMEYFNLILMMKKEAGWISPYAMYEIAATQCKLKNPTTTKNQQCRIIVTDWIRCIETYYQQHPQDKEWECRMQLRCQLLLESCYI</sequence>
<dbReference type="EMBL" id="JAEPRC010000640">
    <property type="protein sequence ID" value="KAG2193568.1"/>
    <property type="molecule type" value="Genomic_DNA"/>
</dbReference>
<gene>
    <name evidence="1" type="ORF">INT46_011656</name>
</gene>
<organism evidence="1 2">
    <name type="scientific">Mucor plumbeus</name>
    <dbReference type="NCBI Taxonomy" id="97098"/>
    <lineage>
        <taxon>Eukaryota</taxon>
        <taxon>Fungi</taxon>
        <taxon>Fungi incertae sedis</taxon>
        <taxon>Mucoromycota</taxon>
        <taxon>Mucoromycotina</taxon>
        <taxon>Mucoromycetes</taxon>
        <taxon>Mucorales</taxon>
        <taxon>Mucorineae</taxon>
        <taxon>Mucoraceae</taxon>
        <taxon>Mucor</taxon>
    </lineage>
</organism>
<dbReference type="GO" id="GO:0005741">
    <property type="term" value="C:mitochondrial outer membrane"/>
    <property type="evidence" value="ECO:0007669"/>
    <property type="project" value="TreeGrafter"/>
</dbReference>
<reference evidence="1" key="1">
    <citation type="submission" date="2020-12" db="EMBL/GenBank/DDBJ databases">
        <title>Metabolic potential, ecology and presence of endohyphal bacteria is reflected in genomic diversity of Mucoromycotina.</title>
        <authorList>
            <person name="Muszewska A."/>
            <person name="Okrasinska A."/>
            <person name="Steczkiewicz K."/>
            <person name="Drgas O."/>
            <person name="Orlowska M."/>
            <person name="Perlinska-Lenart U."/>
            <person name="Aleksandrzak-Piekarczyk T."/>
            <person name="Szatraj K."/>
            <person name="Zielenkiewicz U."/>
            <person name="Pilsyk S."/>
            <person name="Malc E."/>
            <person name="Mieczkowski P."/>
            <person name="Kruszewska J.S."/>
            <person name="Biernat P."/>
            <person name="Pawlowska J."/>
        </authorList>
    </citation>
    <scope>NUCLEOTIDE SEQUENCE</scope>
    <source>
        <strain evidence="1">CBS 226.32</strain>
    </source>
</reference>
<dbReference type="GO" id="GO:0005829">
    <property type="term" value="C:cytosol"/>
    <property type="evidence" value="ECO:0007669"/>
    <property type="project" value="TreeGrafter"/>
</dbReference>
<evidence type="ECO:0008006" key="3">
    <source>
        <dbReference type="Google" id="ProtNLM"/>
    </source>
</evidence>
<dbReference type="Proteomes" id="UP000650833">
    <property type="component" value="Unassembled WGS sequence"/>
</dbReference>
<accession>A0A8H7UVH1</accession>
<evidence type="ECO:0000313" key="1">
    <source>
        <dbReference type="EMBL" id="KAG2193568.1"/>
    </source>
</evidence>
<dbReference type="PANTHER" id="PTHR31859:SF1">
    <property type="entry name" value="TETRATRICOPEPTIDE REPEAT PROTEIN 39C"/>
    <property type="match status" value="1"/>
</dbReference>
<dbReference type="Pfam" id="PF10300">
    <property type="entry name" value="Iml2-TPR_39"/>
    <property type="match status" value="2"/>
</dbReference>
<comment type="caution">
    <text evidence="1">The sequence shown here is derived from an EMBL/GenBank/DDBJ whole genome shotgun (WGS) entry which is preliminary data.</text>
</comment>